<feature type="binding site" evidence="1">
    <location>
        <position position="180"/>
    </location>
    <ligand>
        <name>[4Fe-4S] cluster</name>
        <dbReference type="ChEBI" id="CHEBI:49883"/>
    </ligand>
</feature>
<keyword evidence="1" id="KW-0004">4Fe-4S</keyword>
<dbReference type="Pfam" id="PF01136">
    <property type="entry name" value="Peptidase_U32"/>
    <property type="match status" value="1"/>
</dbReference>
<evidence type="ECO:0000256" key="1">
    <source>
        <dbReference type="HAMAP-Rule" id="MF_02233"/>
    </source>
</evidence>
<comment type="cofactor">
    <cofactor evidence="1">
        <name>[4Fe-4S] cluster</name>
        <dbReference type="ChEBI" id="CHEBI:49883"/>
    </cofactor>
</comment>
<feature type="binding site" evidence="1">
    <location>
        <position position="193"/>
    </location>
    <ligand>
        <name>[4Fe-4S] cluster</name>
        <dbReference type="ChEBI" id="CHEBI:49883"/>
    </ligand>
</feature>
<comment type="pathway">
    <text evidence="1">Cofactor biosynthesis; ubiquinone biosynthesis.</text>
</comment>
<keyword evidence="1" id="KW-0479">Metal-binding</keyword>
<protein>
    <recommendedName>
        <fullName evidence="1">Ubiquinone biosynthesis protein UbiV</fullName>
    </recommendedName>
</protein>
<dbReference type="HAMAP" id="MF_02233">
    <property type="entry name" value="UbiV"/>
    <property type="match status" value="1"/>
</dbReference>
<proteinExistence type="inferred from homology"/>
<comment type="function">
    <text evidence="1">Required for O(2)-independent ubiquinone (coenzyme Q) biosynthesis. Together with UbiU, is essential for the C6-hydroxylation reaction in the oxygen-independent ubiquinone biosynthesis pathway.</text>
</comment>
<evidence type="ECO:0000313" key="2">
    <source>
        <dbReference type="EMBL" id="RKF17444.1"/>
    </source>
</evidence>
<keyword evidence="3" id="KW-1185">Reference proteome</keyword>
<dbReference type="GO" id="GO:0046872">
    <property type="term" value="F:metal ion binding"/>
    <property type="evidence" value="ECO:0007669"/>
    <property type="project" value="UniProtKB-KW"/>
</dbReference>
<dbReference type="UniPathway" id="UPA00232"/>
<dbReference type="PANTHER" id="PTHR30217:SF11">
    <property type="entry name" value="UBIQUINONE BIOSYNTHESIS PROTEIN UBIV"/>
    <property type="match status" value="1"/>
</dbReference>
<dbReference type="RefSeq" id="WP_120355469.1">
    <property type="nucleotide sequence ID" value="NZ_RAQO01000007.1"/>
</dbReference>
<dbReference type="InterPro" id="IPR043693">
    <property type="entry name" value="UbiV"/>
</dbReference>
<dbReference type="OrthoDB" id="8523349at2"/>
<keyword evidence="1" id="KW-0411">Iron-sulfur</keyword>
<dbReference type="NCBIfam" id="NF011991">
    <property type="entry name" value="PRK15447.1"/>
    <property type="match status" value="1"/>
</dbReference>
<name>A0A420E9U7_9ALTE</name>
<keyword evidence="1" id="KW-0831">Ubiquinone biosynthesis</keyword>
<sequence length="291" mass="33064">MKYALGPILYYWPKQKTEEFYQLASASSADIVYMGESVCSKRRAMRHNDWIAVARDLASKGKQVVLSSMALLEAPSELRNIEKLIDNGEFLVEANDVSAIEMLRQRKLPFIVGPAVNVYNADALNVLQRQGMQRWVMPVELSRDWLSKTLQDAQDLGIRDSFEVEVFAYGHLPLAYSARCFTARSENKTKDECETCCINYPHGRQVNSQDGQPLFVLNGIQTLSGEKYDLINDQASMRDLVDIVRLSPSGEESIEHLESFRRRNQEGQSNYPTPDTVNGYWHQIAGIHHSD</sequence>
<comment type="similarity">
    <text evidence="1">Belongs to the peptidase U32 family. UbiV subfamily.</text>
</comment>
<dbReference type="InterPro" id="IPR001539">
    <property type="entry name" value="Peptidase_U32"/>
</dbReference>
<dbReference type="Proteomes" id="UP000286482">
    <property type="component" value="Unassembled WGS sequence"/>
</dbReference>
<organism evidence="2 3">
    <name type="scientific">Alginatibacterium sediminis</name>
    <dbReference type="NCBI Taxonomy" id="2164068"/>
    <lineage>
        <taxon>Bacteria</taxon>
        <taxon>Pseudomonadati</taxon>
        <taxon>Pseudomonadota</taxon>
        <taxon>Gammaproteobacteria</taxon>
        <taxon>Alteromonadales</taxon>
        <taxon>Alteromonadaceae</taxon>
        <taxon>Alginatibacterium</taxon>
    </lineage>
</organism>
<dbReference type="GO" id="GO:0006744">
    <property type="term" value="P:ubiquinone biosynthetic process"/>
    <property type="evidence" value="ECO:0007669"/>
    <property type="project" value="UniProtKB-UniRule"/>
</dbReference>
<feature type="binding site" evidence="1">
    <location>
        <position position="39"/>
    </location>
    <ligand>
        <name>[4Fe-4S] cluster</name>
        <dbReference type="ChEBI" id="CHEBI:49883"/>
    </ligand>
</feature>
<feature type="binding site" evidence="1">
    <location>
        <position position="197"/>
    </location>
    <ligand>
        <name>[4Fe-4S] cluster</name>
        <dbReference type="ChEBI" id="CHEBI:49883"/>
    </ligand>
</feature>
<comment type="subunit">
    <text evidence="1">Forms a heterodimer with UbiU.</text>
</comment>
<evidence type="ECO:0000313" key="3">
    <source>
        <dbReference type="Proteomes" id="UP000286482"/>
    </source>
</evidence>
<dbReference type="InterPro" id="IPR051454">
    <property type="entry name" value="RNA/ubiquinone_mod_enzymes"/>
</dbReference>
<dbReference type="PANTHER" id="PTHR30217">
    <property type="entry name" value="PEPTIDASE U32 FAMILY"/>
    <property type="match status" value="1"/>
</dbReference>
<dbReference type="AlphaFoldDB" id="A0A420E9U7"/>
<dbReference type="EMBL" id="RAQO01000007">
    <property type="protein sequence ID" value="RKF17444.1"/>
    <property type="molecule type" value="Genomic_DNA"/>
</dbReference>
<reference evidence="2 3" key="1">
    <citation type="submission" date="2018-09" db="EMBL/GenBank/DDBJ databases">
        <authorList>
            <person name="Wang Z."/>
        </authorList>
    </citation>
    <scope>NUCLEOTIDE SEQUENCE [LARGE SCALE GENOMIC DNA]</scope>
    <source>
        <strain evidence="2 3">ALS 81</strain>
    </source>
</reference>
<accession>A0A420E9U7</accession>
<keyword evidence="1" id="KW-0408">Iron</keyword>
<comment type="caution">
    <text evidence="2">The sequence shown here is derived from an EMBL/GenBank/DDBJ whole genome shotgun (WGS) entry which is preliminary data.</text>
</comment>
<gene>
    <name evidence="1" type="primary">ubiV</name>
    <name evidence="2" type="ORF">DBZ36_13430</name>
</gene>
<dbReference type="GO" id="GO:0051539">
    <property type="term" value="F:4 iron, 4 sulfur cluster binding"/>
    <property type="evidence" value="ECO:0007669"/>
    <property type="project" value="UniProtKB-UniRule"/>
</dbReference>